<dbReference type="GO" id="GO:0016787">
    <property type="term" value="F:hydrolase activity"/>
    <property type="evidence" value="ECO:0007669"/>
    <property type="project" value="InterPro"/>
</dbReference>
<evidence type="ECO:0000259" key="1">
    <source>
        <dbReference type="PROSITE" id="PS50835"/>
    </source>
</evidence>
<dbReference type="InterPro" id="IPR025487">
    <property type="entry name" value="DUF4379"/>
</dbReference>
<dbReference type="EMBL" id="BJCE01000007">
    <property type="protein sequence ID" value="GCL35314.1"/>
    <property type="molecule type" value="Genomic_DNA"/>
</dbReference>
<organism evidence="3 4">
    <name type="scientific">Sphaerospermopsis reniformis</name>
    <dbReference type="NCBI Taxonomy" id="531300"/>
    <lineage>
        <taxon>Bacteria</taxon>
        <taxon>Bacillati</taxon>
        <taxon>Cyanobacteriota</taxon>
        <taxon>Cyanophyceae</taxon>
        <taxon>Nostocales</taxon>
        <taxon>Aphanizomenonaceae</taxon>
        <taxon>Sphaerospermopsis</taxon>
    </lineage>
</organism>
<dbReference type="InterPro" id="IPR007110">
    <property type="entry name" value="Ig-like_dom"/>
</dbReference>
<dbReference type="GO" id="GO:0003677">
    <property type="term" value="F:DNA binding"/>
    <property type="evidence" value="ECO:0007669"/>
    <property type="project" value="InterPro"/>
</dbReference>
<name>A0A479ZZP1_9CYAN</name>
<protein>
    <recommendedName>
        <fullName evidence="5">Methyltransferase-like protein</fullName>
    </recommendedName>
</protein>
<evidence type="ECO:0008006" key="5">
    <source>
        <dbReference type="Google" id="ProtNLM"/>
    </source>
</evidence>
<dbReference type="Pfam" id="PF14311">
    <property type="entry name" value="DUF4379"/>
    <property type="match status" value="4"/>
</dbReference>
<feature type="domain" description="Helicase ATP-binding" evidence="2">
    <location>
        <begin position="714"/>
        <end position="884"/>
    </location>
</feature>
<sequence>MVDTQNIQESAKGLGKKQKQFIKALFVSPLPISQLKTSDNLVSSLIERGLVKEENGHFCLSELGKNVYQYFKGEFTEITANQFEKTTDINKQSKLEIKRQKRLDKSNEYLELYKIGFSYQQIGDHYKVTRERVRQVLNSNPAFKEYLEEREQENAATEKAKQEQAKAELYARSLAALYPKQVAELWDYEKNGDLKPEDIPAGSQTQNVWFKCPIDGHSWKKKPNDITTSWARNGTSGCPICAGKIKKAEKQPKLIEIYPEFVEQYWNYEKNQALGIEPDKTTLGSNKKAWFKCPIDDNEWQATISGTVNQQWSKGNAGCRVCNGTDERKMGEWKRREPIAVEFPEEVSKYWHSEKNDELKLDPMKLTIGSNKQAWFKCPIDGYEWQAKITLLGRASWKKGNSGCPACRGLIATENTSLIALYPNYIVQYWDFDKNDILGLNPHQLTRGSSREAWFKCPHDGYEWQARIGAITKSSWEKGNNGCSRCGSGWTIEAIRQFVASLEEHIPNLTPAERYKIFEQAGVLGTQNSEGLKIIKNLIKGKLSGTKLKNFLQDKEVTKSDSEIESNEVINANKELKVIDNAIEPTSLEIDTTSEFSNYNPAQNDNYENLKELPKYKIQKSLEFLNSKVVASADQEAIEFFVASRRNRIWAEVFEDESAVEVVEEFTDEGYGRQVRDQFLDEYYQAKNMPIPAGWGFRINGKLTPPNLMQKLAAVRLRNQKRMLNLSLTGTGKTIGGILSSRIIDANLTIIICPRDTVSNWHSEILQVFPNSKVTERRFNPYWDDVNNGHHYIILNHELFQLHSTPTHISQLLERYKIDLIIIDEIHRCKQRSDDPSKRRQMVMALITNAAEKNPEVHVLGMSATPVINNLKEGKSLVELVTGENHIDLGEKATLNNCMKLYQAFVTLGIRSRVKPKIQINRIKIRIDCTHLVNEIRENGTSILKMEQILTRARIPIIIQQLQPKTIIYTHYVEGIVEQLHEAIKSEGWTVDFHIGGNKNGFNEFINGSTDILIASSAMAVGVDGFQKVCDRLILNIPPWTSAELEQLEGRLNRQGQSHSSLSIIMPITYGFDDGEYWSWDEGRFARLQNKQTIADAAVDGVMPEGQLRTETQAFRDLRRWLDRLKTGEQKSIIRPKIFVPLPDVDPIDVQRRYTQYGDFSRMNARWNSSYSHTNYQRLQENPEEWMQYHTLYQEARKTWHVIPYEEAIKWLQKRSGLIIGDFGCGEALIAKNLAGKHTIHSFDFIAINESVIECDMAHVPLEDGCLDVVMFNLSLMGININQYIVQAARTLKLDGQLWIYEATSRFKNSQAFVQGLESAGFKIIDNIEIFKFRHILAIKSDEVDLTAFQISL</sequence>
<dbReference type="PANTHER" id="PTHR12787">
    <property type="entry name" value="RIBOSOMAL RNA-PROCESSING PROTEIN 8"/>
    <property type="match status" value="1"/>
</dbReference>
<dbReference type="SMART" id="SM00487">
    <property type="entry name" value="DEXDc"/>
    <property type="match status" value="1"/>
</dbReference>
<dbReference type="SUPFAM" id="SSF52540">
    <property type="entry name" value="P-loop containing nucleoside triphosphate hydrolases"/>
    <property type="match status" value="2"/>
</dbReference>
<dbReference type="InterPro" id="IPR007823">
    <property type="entry name" value="RRP8"/>
</dbReference>
<gene>
    <name evidence="3" type="ORF">SR1949_04060</name>
</gene>
<dbReference type="Pfam" id="PF05148">
    <property type="entry name" value="Methyltransf_8"/>
    <property type="match status" value="1"/>
</dbReference>
<evidence type="ECO:0000259" key="2">
    <source>
        <dbReference type="PROSITE" id="PS51192"/>
    </source>
</evidence>
<dbReference type="RefSeq" id="WP_137666194.1">
    <property type="nucleotide sequence ID" value="NZ_BJCE01000007.1"/>
</dbReference>
<evidence type="ECO:0000313" key="4">
    <source>
        <dbReference type="Proteomes" id="UP000300142"/>
    </source>
</evidence>
<reference evidence="4" key="1">
    <citation type="submission" date="2019-02" db="EMBL/GenBank/DDBJ databases">
        <title>Draft genome sequence of Sphaerospermopsis reniformis NIES-1949.</title>
        <authorList>
            <person name="Yamaguchi H."/>
            <person name="Suzuki S."/>
            <person name="Kawachi M."/>
        </authorList>
    </citation>
    <scope>NUCLEOTIDE SEQUENCE [LARGE SCALE GENOMIC DNA]</scope>
    <source>
        <strain evidence="4">NIES-1949</strain>
    </source>
</reference>
<dbReference type="Gene3D" id="3.40.50.300">
    <property type="entry name" value="P-loop containing nucleotide triphosphate hydrolases"/>
    <property type="match status" value="2"/>
</dbReference>
<dbReference type="InterPro" id="IPR006935">
    <property type="entry name" value="Helicase/UvrB_N"/>
</dbReference>
<proteinExistence type="predicted"/>
<dbReference type="Pfam" id="PF00271">
    <property type="entry name" value="Helicase_C"/>
    <property type="match status" value="1"/>
</dbReference>
<feature type="domain" description="Ig-like" evidence="1">
    <location>
        <begin position="179"/>
        <end position="305"/>
    </location>
</feature>
<dbReference type="InterPro" id="IPR029063">
    <property type="entry name" value="SAM-dependent_MTases_sf"/>
</dbReference>
<accession>A0A479ZZP1</accession>
<dbReference type="GO" id="GO:0008168">
    <property type="term" value="F:methyltransferase activity"/>
    <property type="evidence" value="ECO:0007669"/>
    <property type="project" value="InterPro"/>
</dbReference>
<dbReference type="PROSITE" id="PS51192">
    <property type="entry name" value="HELICASE_ATP_BIND_1"/>
    <property type="match status" value="1"/>
</dbReference>
<dbReference type="Proteomes" id="UP000300142">
    <property type="component" value="Unassembled WGS sequence"/>
</dbReference>
<comment type="caution">
    <text evidence="3">The sequence shown here is derived from an EMBL/GenBank/DDBJ whole genome shotgun (WGS) entry which is preliminary data.</text>
</comment>
<dbReference type="InterPro" id="IPR014001">
    <property type="entry name" value="Helicase_ATP-bd"/>
</dbReference>
<dbReference type="PANTHER" id="PTHR12787:SF0">
    <property type="entry name" value="RIBOSOMAL RNA-PROCESSING PROTEIN 8"/>
    <property type="match status" value="1"/>
</dbReference>
<keyword evidence="4" id="KW-1185">Reference proteome</keyword>
<dbReference type="InterPro" id="IPR027417">
    <property type="entry name" value="P-loop_NTPase"/>
</dbReference>
<dbReference type="PROSITE" id="PS50835">
    <property type="entry name" value="IG_LIKE"/>
    <property type="match status" value="1"/>
</dbReference>
<evidence type="ECO:0000313" key="3">
    <source>
        <dbReference type="EMBL" id="GCL35314.1"/>
    </source>
</evidence>
<dbReference type="InterPro" id="IPR001650">
    <property type="entry name" value="Helicase_C-like"/>
</dbReference>
<dbReference type="Pfam" id="PF04851">
    <property type="entry name" value="ResIII"/>
    <property type="match status" value="1"/>
</dbReference>
<dbReference type="GO" id="GO:0005524">
    <property type="term" value="F:ATP binding"/>
    <property type="evidence" value="ECO:0007669"/>
    <property type="project" value="InterPro"/>
</dbReference>
<dbReference type="SUPFAM" id="SSF53335">
    <property type="entry name" value="S-adenosyl-L-methionine-dependent methyltransferases"/>
    <property type="match status" value="1"/>
</dbReference>
<dbReference type="Gene3D" id="3.40.50.150">
    <property type="entry name" value="Vaccinia Virus protein VP39"/>
    <property type="match status" value="1"/>
</dbReference>